<comment type="caution">
    <text evidence="1">The sequence shown here is derived from an EMBL/GenBank/DDBJ whole genome shotgun (WGS) entry which is preliminary data.</text>
</comment>
<protein>
    <submittedName>
        <fullName evidence="1">Uncharacterized protein</fullName>
    </submittedName>
</protein>
<gene>
    <name evidence="1" type="ORF">P775_22560</name>
</gene>
<dbReference type="Proteomes" id="UP000231259">
    <property type="component" value="Unassembled WGS sequence"/>
</dbReference>
<evidence type="ECO:0000313" key="2">
    <source>
        <dbReference type="Proteomes" id="UP000231259"/>
    </source>
</evidence>
<proteinExistence type="predicted"/>
<name>A0A2G8R8R7_9RHOB</name>
<accession>A0A2G8R8R7</accession>
<sequence length="84" mass="9277">MRKNLRQAQVLEFFSQLPSCVVAKEACGGAHFLGPEIGKLGHDVRLTPPAYVKPFVKRQKNDAAEDAGHQCVVLKARLRHDVAI</sequence>
<keyword evidence="2" id="KW-1185">Reference proteome</keyword>
<reference evidence="1 2" key="1">
    <citation type="submission" date="2013-09" db="EMBL/GenBank/DDBJ databases">
        <title>Genome sequencing of Phaeobacter antarcticus sp. nov. SM1211.</title>
        <authorList>
            <person name="Zhang X.-Y."/>
            <person name="Liu C."/>
            <person name="Chen X.-L."/>
            <person name="Xie B.-B."/>
            <person name="Qin Q.-L."/>
            <person name="Rong J.-C."/>
            <person name="Zhang Y.-Z."/>
        </authorList>
    </citation>
    <scope>NUCLEOTIDE SEQUENCE [LARGE SCALE GENOMIC DNA]</scope>
    <source>
        <strain evidence="1 2">SM1211</strain>
    </source>
</reference>
<dbReference type="AlphaFoldDB" id="A0A2G8R8R7"/>
<dbReference type="EMBL" id="AWWI01000147">
    <property type="protein sequence ID" value="PIL17893.1"/>
    <property type="molecule type" value="Genomic_DNA"/>
</dbReference>
<organism evidence="1 2">
    <name type="scientific">Puniceibacterium antarcticum</name>
    <dbReference type="NCBI Taxonomy" id="1206336"/>
    <lineage>
        <taxon>Bacteria</taxon>
        <taxon>Pseudomonadati</taxon>
        <taxon>Pseudomonadota</taxon>
        <taxon>Alphaproteobacteria</taxon>
        <taxon>Rhodobacterales</taxon>
        <taxon>Paracoccaceae</taxon>
        <taxon>Puniceibacterium</taxon>
    </lineage>
</organism>
<evidence type="ECO:0000313" key="1">
    <source>
        <dbReference type="EMBL" id="PIL17893.1"/>
    </source>
</evidence>